<feature type="compositionally biased region" description="Basic and acidic residues" evidence="1">
    <location>
        <begin position="117"/>
        <end position="136"/>
    </location>
</feature>
<feature type="compositionally biased region" description="Acidic residues" evidence="1">
    <location>
        <begin position="63"/>
        <end position="88"/>
    </location>
</feature>
<dbReference type="OrthoDB" id="6780692at2759"/>
<evidence type="ECO:0000313" key="2">
    <source>
        <dbReference type="EMBL" id="CAH1104328.1"/>
    </source>
</evidence>
<evidence type="ECO:0000313" key="3">
    <source>
        <dbReference type="Proteomes" id="UP001153636"/>
    </source>
</evidence>
<dbReference type="PANTHER" id="PTHR10773:SF19">
    <property type="match status" value="1"/>
</dbReference>
<sequence>MNVTSHECLVLDIRVFHAWSSRGKSILQLALTQNESSEDVNSERDNVIPSTSRDVDRTSPMELLEDNDDSDADPLFNPEEETESESEPDADRENLSNEAPLAIITSTKAKRAKRGRASKDNWTSEKQRIKRNKGEEYFGRRKTEQGKIIFDVPRASRQLKPRCSHTISTFFKCSSVSDNLRQEIFTTYWKMSRQEKKCFVKALVLKKGVKQRRTVNPNSRRGNSFQYHLKDVGTTFHVCKKMFLHTLAIGEWTVHAWVGIKDKISTTRNPVIKANENANRQKVHDFLDSLPKLEAHYCRKDTAKLYLEPMWQSKSKLYTEYFLDLNIEQQHSVSKFVFWQIFDEMNFALFRPKEDQCDICCGYRTKNVTEISYNRHIERKDEARNEKDKDKANQDPSVVVFTIDLQAVLLCPFLKASALYYKTKLLDIPYVNSIRPGNRVGDPVVVDLCAIQYHPEGTMQVKKKFSDSYEDLHRRIKKPDATDNFMKLYTRRNSIKIQKFNHLQELKMVIPKDIHSFYDELPH</sequence>
<accession>A0A9P0G8Y7</accession>
<dbReference type="AlphaFoldDB" id="A0A9P0G8Y7"/>
<keyword evidence="3" id="KW-1185">Reference proteome</keyword>
<organism evidence="2 3">
    <name type="scientific">Psylliodes chrysocephalus</name>
    <dbReference type="NCBI Taxonomy" id="3402493"/>
    <lineage>
        <taxon>Eukaryota</taxon>
        <taxon>Metazoa</taxon>
        <taxon>Ecdysozoa</taxon>
        <taxon>Arthropoda</taxon>
        <taxon>Hexapoda</taxon>
        <taxon>Insecta</taxon>
        <taxon>Pterygota</taxon>
        <taxon>Neoptera</taxon>
        <taxon>Endopterygota</taxon>
        <taxon>Coleoptera</taxon>
        <taxon>Polyphaga</taxon>
        <taxon>Cucujiformia</taxon>
        <taxon>Chrysomeloidea</taxon>
        <taxon>Chrysomelidae</taxon>
        <taxon>Galerucinae</taxon>
        <taxon>Alticini</taxon>
        <taxon>Psylliodes</taxon>
    </lineage>
</organism>
<dbReference type="EMBL" id="OV651828">
    <property type="protein sequence ID" value="CAH1104328.1"/>
    <property type="molecule type" value="Genomic_DNA"/>
</dbReference>
<protein>
    <submittedName>
        <fullName evidence="2">Uncharacterized protein</fullName>
    </submittedName>
</protein>
<feature type="region of interest" description="Disordered" evidence="1">
    <location>
        <begin position="33"/>
        <end position="136"/>
    </location>
</feature>
<evidence type="ECO:0000256" key="1">
    <source>
        <dbReference type="SAM" id="MobiDB-lite"/>
    </source>
</evidence>
<name>A0A9P0G8Y7_9CUCU</name>
<proteinExistence type="predicted"/>
<dbReference type="PANTHER" id="PTHR10773">
    <property type="entry name" value="DNA-DIRECTED RNA POLYMERASES I, II, AND III SUBUNIT RPABC2"/>
    <property type="match status" value="1"/>
</dbReference>
<reference evidence="2" key="1">
    <citation type="submission" date="2022-01" db="EMBL/GenBank/DDBJ databases">
        <authorList>
            <person name="King R."/>
        </authorList>
    </citation>
    <scope>NUCLEOTIDE SEQUENCE</scope>
</reference>
<dbReference type="Proteomes" id="UP001153636">
    <property type="component" value="Chromosome 16"/>
</dbReference>
<gene>
    <name evidence="2" type="ORF">PSYICH_LOCUS5195</name>
</gene>